<dbReference type="InterPro" id="IPR001878">
    <property type="entry name" value="Znf_CCHC"/>
</dbReference>
<protein>
    <recommendedName>
        <fullName evidence="3">CCHC-type domain-containing protein</fullName>
    </recommendedName>
</protein>
<dbReference type="EMBL" id="OZ034819">
    <property type="protein sequence ID" value="CAL1395187.1"/>
    <property type="molecule type" value="Genomic_DNA"/>
</dbReference>
<evidence type="ECO:0000256" key="2">
    <source>
        <dbReference type="SAM" id="MobiDB-lite"/>
    </source>
</evidence>
<accession>A0AAV2FB58</accession>
<evidence type="ECO:0000259" key="3">
    <source>
        <dbReference type="PROSITE" id="PS50158"/>
    </source>
</evidence>
<evidence type="ECO:0000313" key="4">
    <source>
        <dbReference type="EMBL" id="CAL1395187.1"/>
    </source>
</evidence>
<dbReference type="InterPro" id="IPR025836">
    <property type="entry name" value="Zn_knuckle_CX2CX4HX4C"/>
</dbReference>
<gene>
    <name evidence="4" type="ORF">LTRI10_LOCUS35638</name>
</gene>
<name>A0AAV2FB58_9ROSI</name>
<feature type="region of interest" description="Disordered" evidence="2">
    <location>
        <begin position="243"/>
        <end position="270"/>
    </location>
</feature>
<evidence type="ECO:0000256" key="1">
    <source>
        <dbReference type="PROSITE-ProRule" id="PRU00047"/>
    </source>
</evidence>
<keyword evidence="5" id="KW-1185">Reference proteome</keyword>
<reference evidence="4 5" key="1">
    <citation type="submission" date="2024-04" db="EMBL/GenBank/DDBJ databases">
        <authorList>
            <person name="Fracassetti M."/>
        </authorList>
    </citation>
    <scope>NUCLEOTIDE SEQUENCE [LARGE SCALE GENOMIC DNA]</scope>
</reference>
<dbReference type="Proteomes" id="UP001497516">
    <property type="component" value="Chromosome 6"/>
</dbReference>
<proteinExistence type="predicted"/>
<dbReference type="GO" id="GO:0008270">
    <property type="term" value="F:zinc ion binding"/>
    <property type="evidence" value="ECO:0007669"/>
    <property type="project" value="UniProtKB-KW"/>
</dbReference>
<sequence>MDILPQFCTLSLGRRLGNHLDGGLENRQLGIYADHPGQSDPFIKARVFIDAEAPLRSRLFAQNDNRGGFWTRLDYEYFPLFCFNCGRLGHGNATCSLPPPPPGSEIYSSSMSVHPHGILLDEVTFLPVGHLAVPRRGRGRGRFTWVHPRNRGGYASHNRPVQEEQPVDVDPWQHQAVLALTAGEPAGMTLVPPPTAFGGSRRTGRGQIPVQRHPHVVLPPIRISEVSSAPSRSLIYDAAKGKGKATVQEAETDDKDFPLGETSAAPPRPGFRMFLSDAEMEIDCSKRTASKREAEEQGASGVVDDLEFQPAAKRHHGEEEEGSGDILGTVEAASSEWPHPAE</sequence>
<dbReference type="Pfam" id="PF14392">
    <property type="entry name" value="zf-CCHC_4"/>
    <property type="match status" value="1"/>
</dbReference>
<dbReference type="PROSITE" id="PS50158">
    <property type="entry name" value="ZF_CCHC"/>
    <property type="match status" value="1"/>
</dbReference>
<dbReference type="GO" id="GO:0003676">
    <property type="term" value="F:nucleic acid binding"/>
    <property type="evidence" value="ECO:0007669"/>
    <property type="project" value="InterPro"/>
</dbReference>
<keyword evidence="1" id="KW-0479">Metal-binding</keyword>
<feature type="domain" description="CCHC-type" evidence="3">
    <location>
        <begin position="82"/>
        <end position="95"/>
    </location>
</feature>
<dbReference type="AlphaFoldDB" id="A0AAV2FB58"/>
<evidence type="ECO:0000313" key="5">
    <source>
        <dbReference type="Proteomes" id="UP001497516"/>
    </source>
</evidence>
<keyword evidence="1" id="KW-0863">Zinc-finger</keyword>
<feature type="compositionally biased region" description="Basic and acidic residues" evidence="2">
    <location>
        <begin position="285"/>
        <end position="295"/>
    </location>
</feature>
<organism evidence="4 5">
    <name type="scientific">Linum trigynum</name>
    <dbReference type="NCBI Taxonomy" id="586398"/>
    <lineage>
        <taxon>Eukaryota</taxon>
        <taxon>Viridiplantae</taxon>
        <taxon>Streptophyta</taxon>
        <taxon>Embryophyta</taxon>
        <taxon>Tracheophyta</taxon>
        <taxon>Spermatophyta</taxon>
        <taxon>Magnoliopsida</taxon>
        <taxon>eudicotyledons</taxon>
        <taxon>Gunneridae</taxon>
        <taxon>Pentapetalae</taxon>
        <taxon>rosids</taxon>
        <taxon>fabids</taxon>
        <taxon>Malpighiales</taxon>
        <taxon>Linaceae</taxon>
        <taxon>Linum</taxon>
    </lineage>
</organism>
<feature type="region of interest" description="Disordered" evidence="2">
    <location>
        <begin position="285"/>
        <end position="342"/>
    </location>
</feature>
<keyword evidence="1" id="KW-0862">Zinc</keyword>